<gene>
    <name evidence="2" type="ORF">SAMN06295912_10247</name>
</gene>
<dbReference type="OrthoDB" id="9803142at2"/>
<dbReference type="Proteomes" id="UP000198281">
    <property type="component" value="Unassembled WGS sequence"/>
</dbReference>
<evidence type="ECO:0000259" key="1">
    <source>
        <dbReference type="PROSITE" id="PS51819"/>
    </source>
</evidence>
<reference evidence="3" key="1">
    <citation type="submission" date="2017-06" db="EMBL/GenBank/DDBJ databases">
        <authorList>
            <person name="Varghese N."/>
            <person name="Submissions S."/>
        </authorList>
    </citation>
    <scope>NUCLEOTIDE SEQUENCE [LARGE SCALE GENOMIC DNA]</scope>
    <source>
        <strain evidence="3">LNB2</strain>
    </source>
</reference>
<dbReference type="InterPro" id="IPR050383">
    <property type="entry name" value="GlyoxalaseI/FosfomycinResist"/>
</dbReference>
<dbReference type="PROSITE" id="PS51819">
    <property type="entry name" value="VOC"/>
    <property type="match status" value="2"/>
</dbReference>
<accession>A0A239C730</accession>
<name>A0A239C730_9SPHN</name>
<keyword evidence="2" id="KW-0560">Oxidoreductase</keyword>
<dbReference type="PANTHER" id="PTHR21366:SF14">
    <property type="entry name" value="GLYOXALASE DOMAIN-CONTAINING PROTEIN 5"/>
    <property type="match status" value="1"/>
</dbReference>
<dbReference type="InterPro" id="IPR004360">
    <property type="entry name" value="Glyas_Fos-R_dOase_dom"/>
</dbReference>
<dbReference type="EMBL" id="FZOS01000002">
    <property type="protein sequence ID" value="SNS16065.1"/>
    <property type="molecule type" value="Genomic_DNA"/>
</dbReference>
<dbReference type="SUPFAM" id="SSF54593">
    <property type="entry name" value="Glyoxalase/Bleomycin resistance protein/Dihydroxybiphenyl dioxygenase"/>
    <property type="match status" value="1"/>
</dbReference>
<dbReference type="PANTHER" id="PTHR21366">
    <property type="entry name" value="GLYOXALASE FAMILY PROTEIN"/>
    <property type="match status" value="1"/>
</dbReference>
<keyword evidence="2" id="KW-0223">Dioxygenase</keyword>
<dbReference type="GO" id="GO:0051213">
    <property type="term" value="F:dioxygenase activity"/>
    <property type="evidence" value="ECO:0007669"/>
    <property type="project" value="UniProtKB-KW"/>
</dbReference>
<protein>
    <submittedName>
        <fullName evidence="2">3,4-dihydroxy-9,10-secoandrosta-1,3,5(10)-triene-9,17-dione 4,5-dioxygenase</fullName>
    </submittedName>
</protein>
<proteinExistence type="predicted"/>
<dbReference type="InterPro" id="IPR029068">
    <property type="entry name" value="Glyas_Bleomycin-R_OHBP_Dase"/>
</dbReference>
<feature type="domain" description="VOC" evidence="1">
    <location>
        <begin position="163"/>
        <end position="281"/>
    </location>
</feature>
<evidence type="ECO:0000313" key="2">
    <source>
        <dbReference type="EMBL" id="SNS16065.1"/>
    </source>
</evidence>
<dbReference type="Gene3D" id="3.10.180.10">
    <property type="entry name" value="2,3-Dihydroxybiphenyl 1,2-Dioxygenase, domain 1"/>
    <property type="match status" value="2"/>
</dbReference>
<sequence>MKIRRLGYAGFTCPDPQAWLAYGTDILGLMPARVVPGAAWGEPGKPGALPPGSGTGIAADGSVYLKIDDWQWRIAIHKGEGGLRYFGLELGSQAELEAAVAELEAAGHAAALAPAADAAARGVTGLARTKDPAGNAIELFYGPTIDRKFVSPQGMRFVTGAMGLGHINLVVDRLAECQAFYMDVLGFRLTDFVRFGPDMSANFYHCNERHHSIGLCRVGPVNGLHHLMLEVEEIDDVGKCLSRVEAAGVAVTSSIGRHVNDNMFSFYMRGPSGFDVEIGCHAIKVGADWTPSEFVEGDVWGHKGLDAEALREAAR</sequence>
<dbReference type="AlphaFoldDB" id="A0A239C730"/>
<feature type="domain" description="VOC" evidence="1">
    <location>
        <begin position="5"/>
        <end position="142"/>
    </location>
</feature>
<organism evidence="2 3">
    <name type="scientific">Edaphosphingomonas laterariae</name>
    <dbReference type="NCBI Taxonomy" id="861865"/>
    <lineage>
        <taxon>Bacteria</taxon>
        <taxon>Pseudomonadati</taxon>
        <taxon>Pseudomonadota</taxon>
        <taxon>Alphaproteobacteria</taxon>
        <taxon>Sphingomonadales</taxon>
        <taxon>Rhizorhabdaceae</taxon>
        <taxon>Edaphosphingomonas</taxon>
    </lineage>
</organism>
<keyword evidence="3" id="KW-1185">Reference proteome</keyword>
<dbReference type="CDD" id="cd07237">
    <property type="entry name" value="BphC1-RGP6_C_like"/>
    <property type="match status" value="1"/>
</dbReference>
<dbReference type="RefSeq" id="WP_089218065.1">
    <property type="nucleotide sequence ID" value="NZ_FZOS01000002.1"/>
</dbReference>
<dbReference type="InterPro" id="IPR037523">
    <property type="entry name" value="VOC_core"/>
</dbReference>
<dbReference type="Pfam" id="PF00903">
    <property type="entry name" value="Glyoxalase"/>
    <property type="match status" value="1"/>
</dbReference>
<evidence type="ECO:0000313" key="3">
    <source>
        <dbReference type="Proteomes" id="UP000198281"/>
    </source>
</evidence>